<evidence type="ECO:0000313" key="2">
    <source>
        <dbReference type="EMBL" id="SEW42490.1"/>
    </source>
</evidence>
<dbReference type="Proteomes" id="UP000199310">
    <property type="component" value="Unassembled WGS sequence"/>
</dbReference>
<keyword evidence="1" id="KW-0732">Signal</keyword>
<dbReference type="EMBL" id="FOJG01000001">
    <property type="protein sequence ID" value="SEW42490.1"/>
    <property type="molecule type" value="Genomic_DNA"/>
</dbReference>
<keyword evidence="3" id="KW-1185">Reference proteome</keyword>
<accession>A0A1I0RMN5</accession>
<evidence type="ECO:0000256" key="1">
    <source>
        <dbReference type="SAM" id="SignalP"/>
    </source>
</evidence>
<feature type="signal peptide" evidence="1">
    <location>
        <begin position="1"/>
        <end position="20"/>
    </location>
</feature>
<gene>
    <name evidence="2" type="ORF">SAMN04488122_3108</name>
</gene>
<name>A0A1I0RMN5_9BACT</name>
<evidence type="ECO:0000313" key="3">
    <source>
        <dbReference type="Proteomes" id="UP000199310"/>
    </source>
</evidence>
<reference evidence="3" key="1">
    <citation type="submission" date="2016-10" db="EMBL/GenBank/DDBJ databases">
        <authorList>
            <person name="Varghese N."/>
            <person name="Submissions S."/>
        </authorList>
    </citation>
    <scope>NUCLEOTIDE SEQUENCE [LARGE SCALE GENOMIC DNA]</scope>
    <source>
        <strain evidence="3">DSM 3695</strain>
    </source>
</reference>
<sequence>MQNCSRIFYMICLLMTINLAADAQKKITGIYRTMDDYLANQLSYTKDNSSKAPRLHLHTLAPKSYVTLEHNGQDIHINKNEIFGYQLANGDVYRVEGNNSYQVLNKNPQLLLYKRKIPTSPKEGPEDKYKFFFSANNGKLQTLTAWNVKQAFPEHATLADQMDALFKRDAELLTYDRFRGMYKLEWLVKN</sequence>
<protein>
    <submittedName>
        <fullName evidence="2">Uncharacterized protein</fullName>
    </submittedName>
</protein>
<proteinExistence type="predicted"/>
<feature type="chain" id="PRO_5011486589" evidence="1">
    <location>
        <begin position="21"/>
        <end position="190"/>
    </location>
</feature>
<organism evidence="2 3">
    <name type="scientific">Chitinophaga arvensicola</name>
    <dbReference type="NCBI Taxonomy" id="29529"/>
    <lineage>
        <taxon>Bacteria</taxon>
        <taxon>Pseudomonadati</taxon>
        <taxon>Bacteroidota</taxon>
        <taxon>Chitinophagia</taxon>
        <taxon>Chitinophagales</taxon>
        <taxon>Chitinophagaceae</taxon>
        <taxon>Chitinophaga</taxon>
    </lineage>
</organism>
<dbReference type="AlphaFoldDB" id="A0A1I0RMN5"/>